<reference evidence="2" key="1">
    <citation type="journal article" date="2023" name="G3 (Bethesda)">
        <title>Genome assembly and association tests identify interacting loci associated with vigor, precocity, and sex in interspecific pistachio rootstocks.</title>
        <authorList>
            <person name="Palmer W."/>
            <person name="Jacygrad E."/>
            <person name="Sagayaradj S."/>
            <person name="Cavanaugh K."/>
            <person name="Han R."/>
            <person name="Bertier L."/>
            <person name="Beede B."/>
            <person name="Kafkas S."/>
            <person name="Golino D."/>
            <person name="Preece J."/>
            <person name="Michelmore R."/>
        </authorList>
    </citation>
    <scope>NUCLEOTIDE SEQUENCE [LARGE SCALE GENOMIC DNA]</scope>
</reference>
<keyword evidence="2" id="KW-1185">Reference proteome</keyword>
<organism evidence="1 2">
    <name type="scientific">Pistacia atlantica</name>
    <dbReference type="NCBI Taxonomy" id="434234"/>
    <lineage>
        <taxon>Eukaryota</taxon>
        <taxon>Viridiplantae</taxon>
        <taxon>Streptophyta</taxon>
        <taxon>Embryophyta</taxon>
        <taxon>Tracheophyta</taxon>
        <taxon>Spermatophyta</taxon>
        <taxon>Magnoliopsida</taxon>
        <taxon>eudicotyledons</taxon>
        <taxon>Gunneridae</taxon>
        <taxon>Pentapetalae</taxon>
        <taxon>rosids</taxon>
        <taxon>malvids</taxon>
        <taxon>Sapindales</taxon>
        <taxon>Anacardiaceae</taxon>
        <taxon>Pistacia</taxon>
    </lineage>
</organism>
<protein>
    <submittedName>
        <fullName evidence="1">Uncharacterized protein</fullName>
    </submittedName>
</protein>
<comment type="caution">
    <text evidence="1">The sequence shown here is derived from an EMBL/GenBank/DDBJ whole genome shotgun (WGS) entry which is preliminary data.</text>
</comment>
<dbReference type="EMBL" id="CM047897">
    <property type="protein sequence ID" value="KAJ0112545.1"/>
    <property type="molecule type" value="Genomic_DNA"/>
</dbReference>
<accession>A0ACC1CAI3</accession>
<gene>
    <name evidence="1" type="ORF">Patl1_02983</name>
</gene>
<sequence>MRMMCIRFWREGHGCLGVQGEASNMHCQLLGVVFSQGPSSNLQDPDVIMGCSTKELLTIKRSCTHSKIVECA</sequence>
<name>A0ACC1CAI3_9ROSI</name>
<dbReference type="Proteomes" id="UP001164250">
    <property type="component" value="Chromosome 1"/>
</dbReference>
<proteinExistence type="predicted"/>
<evidence type="ECO:0000313" key="1">
    <source>
        <dbReference type="EMBL" id="KAJ0112545.1"/>
    </source>
</evidence>
<evidence type="ECO:0000313" key="2">
    <source>
        <dbReference type="Proteomes" id="UP001164250"/>
    </source>
</evidence>